<dbReference type="CDD" id="cd06325">
    <property type="entry name" value="PBP1_ABC_unchar_transporter"/>
    <property type="match status" value="1"/>
</dbReference>
<gene>
    <name evidence="2" type="ORF">C0J27_04980</name>
</gene>
<dbReference type="Proteomes" id="UP000254834">
    <property type="component" value="Chromosome"/>
</dbReference>
<evidence type="ECO:0000256" key="1">
    <source>
        <dbReference type="SAM" id="Phobius"/>
    </source>
</evidence>
<dbReference type="Pfam" id="PF04392">
    <property type="entry name" value="ABC_sub_bind"/>
    <property type="match status" value="1"/>
</dbReference>
<dbReference type="PANTHER" id="PTHR35271:SF1">
    <property type="entry name" value="ABC TRANSPORTER, SUBSTRATE-BINDING LIPOPROTEIN"/>
    <property type="match status" value="1"/>
</dbReference>
<dbReference type="OrthoDB" id="9776955at2"/>
<evidence type="ECO:0000313" key="3">
    <source>
        <dbReference type="Proteomes" id="UP000254834"/>
    </source>
</evidence>
<reference evidence="2 3" key="1">
    <citation type="submission" date="2017-12" db="EMBL/GenBank/DDBJ databases">
        <title>Chromulinavorax destructans is a abundant pathogen of dominant heterotrophic picoflagllates.</title>
        <authorList>
            <person name="Deeg C.M."/>
            <person name="Zimmer M."/>
            <person name="Suttle C.A."/>
        </authorList>
    </citation>
    <scope>NUCLEOTIDE SEQUENCE [LARGE SCALE GENOMIC DNA]</scope>
    <source>
        <strain evidence="2 3">SeV1</strain>
    </source>
</reference>
<evidence type="ECO:0008006" key="4">
    <source>
        <dbReference type="Google" id="ProtNLM"/>
    </source>
</evidence>
<dbReference type="InterPro" id="IPR007487">
    <property type="entry name" value="ABC_transpt-TYRBP-like"/>
</dbReference>
<keyword evidence="1" id="KW-0812">Transmembrane</keyword>
<name>A0A345ZCP0_9BACT</name>
<protein>
    <recommendedName>
        <fullName evidence="4">ABC transporter substrate-binding protein</fullName>
    </recommendedName>
</protein>
<accession>A0A345ZCP0</accession>
<evidence type="ECO:0000313" key="2">
    <source>
        <dbReference type="EMBL" id="AXK61057.1"/>
    </source>
</evidence>
<dbReference type="AlphaFoldDB" id="A0A345ZCP0"/>
<keyword evidence="3" id="KW-1185">Reference proteome</keyword>
<dbReference type="KEGG" id="cdes:C0J27_04980"/>
<proteinExistence type="predicted"/>
<dbReference type="PANTHER" id="PTHR35271">
    <property type="entry name" value="ABC TRANSPORTER, SUBSTRATE-BINDING LIPOPROTEIN-RELATED"/>
    <property type="match status" value="1"/>
</dbReference>
<keyword evidence="1" id="KW-0472">Membrane</keyword>
<dbReference type="EMBL" id="CP025544">
    <property type="protein sequence ID" value="AXK61057.1"/>
    <property type="molecule type" value="Genomic_DNA"/>
</dbReference>
<sequence>MEVKNMKNIFKKILILTVVMSALSFVAYVVLQQMNFVQSDQSAVTKKRIAIFEPATHPAINEIAQGFIDEMNTSECHYVFTRYNANGNKMLLQAQAQEILQSSYDLVFTIGLGCSVGMKEVTAKQGRNLPIVFCAIDDPIKFNVQGENITGVIDTTNYQEQLALALQVQPSIKKIILVYDVSQGSGLEKDKESIVAILQEKNIDCKPVEINGLTEIQQKVSGFMADTDLVMILKDNTIVSGIDTIIKLCQQYKVPLLATDLNSGQKGAALAYGIHEADSGKESAVLAQLIIEHGQQPSQIPVVAVKNMVMKINRQQAIKQGLHSNFDTITSSEIHID</sequence>
<dbReference type="Gene3D" id="3.40.50.2300">
    <property type="match status" value="2"/>
</dbReference>
<feature type="transmembrane region" description="Helical" evidence="1">
    <location>
        <begin position="12"/>
        <end position="31"/>
    </location>
</feature>
<organism evidence="2 3">
    <name type="scientific">Candidatus Chromulinivorax destructor</name>
    <dbReference type="NCBI Taxonomy" id="2066483"/>
    <lineage>
        <taxon>Bacteria</taxon>
        <taxon>Candidatus Babelota</taxon>
        <taxon>Candidatus Babeliae</taxon>
        <taxon>Candidatus Babeliales</taxon>
        <taxon>Candidatus Chromulinivoraceae</taxon>
        <taxon>Candidatus Chromulinivorax</taxon>
    </lineage>
</organism>
<keyword evidence="1" id="KW-1133">Transmembrane helix</keyword>